<protein>
    <submittedName>
        <fullName evidence="1">Uncharacterized protein</fullName>
    </submittedName>
</protein>
<sequence>MFEGFSDHYDAEARLVILKALAGEIDYRLSDSMLVTMLEAFAIKRGREYVRNQLRWLHNSAGAIRVTEAGTALIAELTEAGLDHVEFRRILDGVKRPSPSRSA</sequence>
<evidence type="ECO:0000313" key="1">
    <source>
        <dbReference type="EMBL" id="PWV97722.1"/>
    </source>
</evidence>
<keyword evidence="2" id="KW-1185">Reference proteome</keyword>
<proteinExistence type="predicted"/>
<dbReference type="OrthoDB" id="7858662at2"/>
<reference evidence="1 2" key="1">
    <citation type="submission" date="2018-05" db="EMBL/GenBank/DDBJ databases">
        <title>Genomic Encyclopedia of Type Strains, Phase IV (KMG-IV): sequencing the most valuable type-strain genomes for metagenomic binning, comparative biology and taxonomic classification.</title>
        <authorList>
            <person name="Goeker M."/>
        </authorList>
    </citation>
    <scope>NUCLEOTIDE SEQUENCE [LARGE SCALE GENOMIC DNA]</scope>
    <source>
        <strain evidence="1 2">DSM 16791</strain>
    </source>
</reference>
<dbReference type="Proteomes" id="UP000246352">
    <property type="component" value="Unassembled WGS sequence"/>
</dbReference>
<organism evidence="1 2">
    <name type="scientific">Hoeflea marina</name>
    <dbReference type="NCBI Taxonomy" id="274592"/>
    <lineage>
        <taxon>Bacteria</taxon>
        <taxon>Pseudomonadati</taxon>
        <taxon>Pseudomonadota</taxon>
        <taxon>Alphaproteobacteria</taxon>
        <taxon>Hyphomicrobiales</taxon>
        <taxon>Rhizobiaceae</taxon>
        <taxon>Hoeflea</taxon>
    </lineage>
</organism>
<dbReference type="EMBL" id="QGTR01000006">
    <property type="protein sequence ID" value="PWV97722.1"/>
    <property type="molecule type" value="Genomic_DNA"/>
</dbReference>
<accession>A0A317PFM5</accession>
<evidence type="ECO:0000313" key="2">
    <source>
        <dbReference type="Proteomes" id="UP000246352"/>
    </source>
</evidence>
<gene>
    <name evidence="1" type="ORF">DFR52_106247</name>
</gene>
<dbReference type="AlphaFoldDB" id="A0A317PFM5"/>
<name>A0A317PFM5_9HYPH</name>
<dbReference type="RefSeq" id="WP_110034014.1">
    <property type="nucleotide sequence ID" value="NZ_QGTR01000006.1"/>
</dbReference>
<comment type="caution">
    <text evidence="1">The sequence shown here is derived from an EMBL/GenBank/DDBJ whole genome shotgun (WGS) entry which is preliminary data.</text>
</comment>